<dbReference type="Proteomes" id="UP000799438">
    <property type="component" value="Unassembled WGS sequence"/>
</dbReference>
<proteinExistence type="predicted"/>
<evidence type="ECO:0000313" key="3">
    <source>
        <dbReference type="Proteomes" id="UP000799438"/>
    </source>
</evidence>
<dbReference type="Gene3D" id="3.40.50.150">
    <property type="entry name" value="Vaccinia Virus protein VP39"/>
    <property type="match status" value="1"/>
</dbReference>
<dbReference type="InterPro" id="IPR029063">
    <property type="entry name" value="SAM-dependent_MTases_sf"/>
</dbReference>
<name>A0A6A6BR09_9PEZI</name>
<dbReference type="Pfam" id="PF13489">
    <property type="entry name" value="Methyltransf_23"/>
    <property type="match status" value="1"/>
</dbReference>
<feature type="region of interest" description="Disordered" evidence="1">
    <location>
        <begin position="1"/>
        <end position="21"/>
    </location>
</feature>
<evidence type="ECO:0000313" key="2">
    <source>
        <dbReference type="EMBL" id="KAF2146549.1"/>
    </source>
</evidence>
<dbReference type="EMBL" id="ML995475">
    <property type="protein sequence ID" value="KAF2146549.1"/>
    <property type="molecule type" value="Genomic_DNA"/>
</dbReference>
<gene>
    <name evidence="2" type="ORF">K452DRAFT_294114</name>
</gene>
<evidence type="ECO:0000256" key="1">
    <source>
        <dbReference type="SAM" id="MobiDB-lite"/>
    </source>
</evidence>
<evidence type="ECO:0008006" key="4">
    <source>
        <dbReference type="Google" id="ProtNLM"/>
    </source>
</evidence>
<keyword evidence="3" id="KW-1185">Reference proteome</keyword>
<sequence length="322" mass="36540">MAEPAPLEVDPTLGDRDSAIGDDVQSYTTSLTSTVEDYPWMHGRRFNAYREGSYLFPNDEQEQDRQDMVHELTRVTMDCKLFFAPIKPKRVLDIGTGTGSWALAMGDLYPEVEIIGNDLAPIQPRWVPANVTFEVDDVESDWPSRPPFDFIHSRCMGGSIKDWPALIKRSYDNLAPHGYAEFQDWDLLPYATDGSCPPDHHVLQLNRLVVDGCARVGRTGRPGPRLEDWVKEAGFVDVRAERRIIPLGVWPKDPTYKKVGALNFMQYMEGLEAFTVGPFTQVLGWSIDEVHAFVARVRKDMTRKDVHLQFSFYIVYGQKPGA</sequence>
<reference evidence="2" key="1">
    <citation type="journal article" date="2020" name="Stud. Mycol.">
        <title>101 Dothideomycetes genomes: a test case for predicting lifestyles and emergence of pathogens.</title>
        <authorList>
            <person name="Haridas S."/>
            <person name="Albert R."/>
            <person name="Binder M."/>
            <person name="Bloem J."/>
            <person name="Labutti K."/>
            <person name="Salamov A."/>
            <person name="Andreopoulos B."/>
            <person name="Baker S."/>
            <person name="Barry K."/>
            <person name="Bills G."/>
            <person name="Bluhm B."/>
            <person name="Cannon C."/>
            <person name="Castanera R."/>
            <person name="Culley D."/>
            <person name="Daum C."/>
            <person name="Ezra D."/>
            <person name="Gonzalez J."/>
            <person name="Henrissat B."/>
            <person name="Kuo A."/>
            <person name="Liang C."/>
            <person name="Lipzen A."/>
            <person name="Lutzoni F."/>
            <person name="Magnuson J."/>
            <person name="Mondo S."/>
            <person name="Nolan M."/>
            <person name="Ohm R."/>
            <person name="Pangilinan J."/>
            <person name="Park H.-J."/>
            <person name="Ramirez L."/>
            <person name="Alfaro M."/>
            <person name="Sun H."/>
            <person name="Tritt A."/>
            <person name="Yoshinaga Y."/>
            <person name="Zwiers L.-H."/>
            <person name="Turgeon B."/>
            <person name="Goodwin S."/>
            <person name="Spatafora J."/>
            <person name="Crous P."/>
            <person name="Grigoriev I."/>
        </authorList>
    </citation>
    <scope>NUCLEOTIDE SEQUENCE</scope>
    <source>
        <strain evidence="2">CBS 121167</strain>
    </source>
</reference>
<dbReference type="SUPFAM" id="SSF53335">
    <property type="entry name" value="S-adenosyl-L-methionine-dependent methyltransferases"/>
    <property type="match status" value="1"/>
</dbReference>
<dbReference type="OrthoDB" id="2013972at2759"/>
<dbReference type="PANTHER" id="PTHR43591">
    <property type="entry name" value="METHYLTRANSFERASE"/>
    <property type="match status" value="1"/>
</dbReference>
<dbReference type="PANTHER" id="PTHR43591:SF10">
    <property type="entry name" value="ABC TRANSMEMBRANE TYPE-1 DOMAIN-CONTAINING PROTEIN-RELATED"/>
    <property type="match status" value="1"/>
</dbReference>
<dbReference type="GeneID" id="54299160"/>
<dbReference type="RefSeq" id="XP_033402258.1">
    <property type="nucleotide sequence ID" value="XM_033541663.1"/>
</dbReference>
<organism evidence="2 3">
    <name type="scientific">Aplosporella prunicola CBS 121167</name>
    <dbReference type="NCBI Taxonomy" id="1176127"/>
    <lineage>
        <taxon>Eukaryota</taxon>
        <taxon>Fungi</taxon>
        <taxon>Dikarya</taxon>
        <taxon>Ascomycota</taxon>
        <taxon>Pezizomycotina</taxon>
        <taxon>Dothideomycetes</taxon>
        <taxon>Dothideomycetes incertae sedis</taxon>
        <taxon>Botryosphaeriales</taxon>
        <taxon>Aplosporellaceae</taxon>
        <taxon>Aplosporella</taxon>
    </lineage>
</organism>
<accession>A0A6A6BR09</accession>
<dbReference type="AlphaFoldDB" id="A0A6A6BR09"/>
<dbReference type="CDD" id="cd02440">
    <property type="entry name" value="AdoMet_MTases"/>
    <property type="match status" value="1"/>
</dbReference>
<dbReference type="GO" id="GO:0008168">
    <property type="term" value="F:methyltransferase activity"/>
    <property type="evidence" value="ECO:0007669"/>
    <property type="project" value="TreeGrafter"/>
</dbReference>
<protein>
    <recommendedName>
        <fullName evidence="4">Methyltransferase domain-containing protein</fullName>
    </recommendedName>
</protein>